<gene>
    <name evidence="4" type="ORF">EV652_118159</name>
</gene>
<comment type="caution">
    <text evidence="4">The sequence shown here is derived from an EMBL/GenBank/DDBJ whole genome shotgun (WGS) entry which is preliminary data.</text>
</comment>
<dbReference type="PANTHER" id="PTHR45953:SF1">
    <property type="entry name" value="IDURONATE 2-SULFATASE"/>
    <property type="match status" value="1"/>
</dbReference>
<evidence type="ECO:0000256" key="1">
    <source>
        <dbReference type="ARBA" id="ARBA00022723"/>
    </source>
</evidence>
<dbReference type="GO" id="GO:0046872">
    <property type="term" value="F:metal ion binding"/>
    <property type="evidence" value="ECO:0007669"/>
    <property type="project" value="UniProtKB-KW"/>
</dbReference>
<dbReference type="Proteomes" id="UP000294508">
    <property type="component" value="Unassembled WGS sequence"/>
</dbReference>
<dbReference type="GO" id="GO:0008484">
    <property type="term" value="F:sulfuric ester hydrolase activity"/>
    <property type="evidence" value="ECO:0007669"/>
    <property type="project" value="TreeGrafter"/>
</dbReference>
<dbReference type="SUPFAM" id="SSF53649">
    <property type="entry name" value="Alkaline phosphatase-like"/>
    <property type="match status" value="1"/>
</dbReference>
<dbReference type="Pfam" id="PF00884">
    <property type="entry name" value="Sulfatase"/>
    <property type="match status" value="1"/>
</dbReference>
<dbReference type="PANTHER" id="PTHR45953">
    <property type="entry name" value="IDURONATE 2-SULFATASE"/>
    <property type="match status" value="1"/>
</dbReference>
<dbReference type="InterPro" id="IPR000917">
    <property type="entry name" value="Sulfatase_N"/>
</dbReference>
<keyword evidence="2" id="KW-0378">Hydrolase</keyword>
<evidence type="ECO:0000313" key="5">
    <source>
        <dbReference type="Proteomes" id="UP000294508"/>
    </source>
</evidence>
<feature type="domain" description="Sulfatase N-terminal" evidence="3">
    <location>
        <begin position="6"/>
        <end position="338"/>
    </location>
</feature>
<reference evidence="4 5" key="1">
    <citation type="journal article" date="2015" name="Stand. Genomic Sci.">
        <title>Genomic Encyclopedia of Bacterial and Archaeal Type Strains, Phase III: the genomes of soil and plant-associated and newly described type strains.</title>
        <authorList>
            <person name="Whitman W.B."/>
            <person name="Woyke T."/>
            <person name="Klenk H.P."/>
            <person name="Zhou Y."/>
            <person name="Lilburn T.G."/>
            <person name="Beck B.J."/>
            <person name="De Vos P."/>
            <person name="Vandamme P."/>
            <person name="Eisen J.A."/>
            <person name="Garrity G."/>
            <person name="Hugenholtz P."/>
            <person name="Kyrpides N.C."/>
        </authorList>
    </citation>
    <scope>NUCLEOTIDE SEQUENCE [LARGE SCALE GENOMIC DNA]</scope>
    <source>
        <strain evidence="4 5">VKM Ac-2572</strain>
    </source>
</reference>
<evidence type="ECO:0000259" key="3">
    <source>
        <dbReference type="Pfam" id="PF00884"/>
    </source>
</evidence>
<protein>
    <submittedName>
        <fullName evidence="4">Arylsulfatase A-like enzyme</fullName>
    </submittedName>
</protein>
<dbReference type="InterPro" id="IPR017850">
    <property type="entry name" value="Alkaline_phosphatase_core_sf"/>
</dbReference>
<dbReference type="RefSeq" id="WP_132214893.1">
    <property type="nucleotide sequence ID" value="NZ_SLWN01000018.1"/>
</dbReference>
<sequence>MSTSRPNILLLMTDQHRAGFTAGSGFGLDTMPCLDRIAAAGATFDRAYTSYPACVPARTSLLTGRFPTAHRVRQNSTAQHAYYADDLLDVLRGCGYSLHFAGKPHMHRDAADFDTFHGPFMHDHGPAASATEAAFDRWLHDLNHGVSSEPTPYPVEAQLPYRIVSGALDALATTSEEDPFFLWVSLPEPHNPYQVPEPYFSLFAEADVPDRLAGPEAIPDLGWRYRWLHELTTAKRPGYDDVWRRYRANYLGMLRLIDDQIARLLAGIGDRLDDTLVVFVSDHGDYVGEYGLQRKGAGMSDALMRIPFVISGPGVEAGHREELVSLVDLLPTVCEVVGADVPNGVQGRSLAPLLAGEIGPEAEFGSMYAELGYGGMSYDEHDRPELHFAYDGSTYDELNSVTQSGGERMVVSGHHKLIVDDCGQRRLFDLRADPAELVDLSDDPAHHDVLDALQATLLRWLIRVADDLPAGAYVPKTTKHNWRWA</sequence>
<evidence type="ECO:0000256" key="2">
    <source>
        <dbReference type="ARBA" id="ARBA00022801"/>
    </source>
</evidence>
<dbReference type="EMBL" id="SLWN01000018">
    <property type="protein sequence ID" value="TCO17331.1"/>
    <property type="molecule type" value="Genomic_DNA"/>
</dbReference>
<organism evidence="4 5">
    <name type="scientific">Kribbella steppae</name>
    <dbReference type="NCBI Taxonomy" id="2512223"/>
    <lineage>
        <taxon>Bacteria</taxon>
        <taxon>Bacillati</taxon>
        <taxon>Actinomycetota</taxon>
        <taxon>Actinomycetes</taxon>
        <taxon>Propionibacteriales</taxon>
        <taxon>Kribbellaceae</taxon>
        <taxon>Kribbella</taxon>
    </lineage>
</organism>
<evidence type="ECO:0000313" key="4">
    <source>
        <dbReference type="EMBL" id="TCO17331.1"/>
    </source>
</evidence>
<dbReference type="Gene3D" id="3.40.720.10">
    <property type="entry name" value="Alkaline Phosphatase, subunit A"/>
    <property type="match status" value="1"/>
</dbReference>
<accession>A0A4R2H090</accession>
<keyword evidence="5" id="KW-1185">Reference proteome</keyword>
<name>A0A4R2H090_9ACTN</name>
<keyword evidence="1" id="KW-0479">Metal-binding</keyword>
<dbReference type="OrthoDB" id="9777306at2"/>
<dbReference type="AlphaFoldDB" id="A0A4R2H090"/>
<dbReference type="GO" id="GO:0005737">
    <property type="term" value="C:cytoplasm"/>
    <property type="evidence" value="ECO:0007669"/>
    <property type="project" value="TreeGrafter"/>
</dbReference>
<proteinExistence type="predicted"/>